<reference evidence="2" key="1">
    <citation type="submission" date="2020-11" db="EMBL/GenBank/DDBJ databases">
        <title>Complete genome sequence of a novel pathogenic Methylobacterium strain isolated from rice in Vietnam.</title>
        <authorList>
            <person name="Lai K."/>
            <person name="Okazaki S."/>
            <person name="Higashi K."/>
            <person name="Mori H."/>
            <person name="Toyoda A."/>
            <person name="Kurokawa K."/>
        </authorList>
    </citation>
    <scope>NUCLEOTIDE SEQUENCE</scope>
    <source>
        <strain evidence="2">VL1</strain>
    </source>
</reference>
<dbReference type="KEGG" id="mind:mvi_21960"/>
<proteinExistence type="predicted"/>
<name>A0A8H9C6V6_9HYPH</name>
<protein>
    <submittedName>
        <fullName evidence="2">Uncharacterized protein</fullName>
    </submittedName>
</protein>
<sequence>MGLGHLELAKVGGNLWVFAVWCPRMSLQFHARSMPAVRPAFLDDPTLRARLAALPAGPVADLGEMREHIALLHPRGRDGVFVLATKQGGAYREASYDCRHALGRAELQGMQFASMNRFMRHRSGSLLAAVGHVWLEFDPYAEDARGQALPYRDLPIEDLRVLLAAAIAAAGLPAPSYWTASGRGLHAVWICEALPGRAAPKLRKILDALYGPTLNADGSVPARRRADPDRDAQEARLAPMWRTFRDAGLDRGTQDATRILRIWGSVNPKSGTLCRRAWPSAIEDIQRCRLDALADAVLPLTGAAFRARLAEKASMPAPANSNKPPAARAYAGKIASWETRLGELLRLREHRGRIAIGQRHAWTFLTANAYAQAKGGSPETWAELLAPLAGLTTVEALDCLGTLGRRQKRHEAGETIEHGDRAWNPLYHYSGSRMADILGVTEAEANAAGLRILRPGKAVALTAVERKAAKRARDGAVPRSDRADAKLAAGRQGLALRAEGKSLAEAVAAIQASTGRGRTWAIEAMKAAAAEAAVETPAPAVAPRKSAIPAVRSSGRFIGGEAPPPAQTPDRAVAQTPTPPAEDRVIPFPTPRIRRNSSISTSIEFSPGVGVTILEDKFWGRLVIPFGGCEDVKVPDCYSPPVKRRRPPAYSPAAAFLSASTSENQYRRMKQGW</sequence>
<organism evidence="2 3">
    <name type="scientific">Methylobacterium indicum</name>
    <dbReference type="NCBI Taxonomy" id="1775910"/>
    <lineage>
        <taxon>Bacteria</taxon>
        <taxon>Pseudomonadati</taxon>
        <taxon>Pseudomonadota</taxon>
        <taxon>Alphaproteobacteria</taxon>
        <taxon>Hyphomicrobiales</taxon>
        <taxon>Methylobacteriaceae</taxon>
        <taxon>Methylobacterium</taxon>
    </lineage>
</organism>
<gene>
    <name evidence="2" type="ORF">mvi_21960</name>
</gene>
<evidence type="ECO:0000313" key="3">
    <source>
        <dbReference type="Proteomes" id="UP000663508"/>
    </source>
</evidence>
<dbReference type="AlphaFoldDB" id="A0A8H9C6V6"/>
<evidence type="ECO:0000313" key="2">
    <source>
        <dbReference type="EMBL" id="BCM83735.1"/>
    </source>
</evidence>
<evidence type="ECO:0000256" key="1">
    <source>
        <dbReference type="SAM" id="MobiDB-lite"/>
    </source>
</evidence>
<feature type="region of interest" description="Disordered" evidence="1">
    <location>
        <begin position="559"/>
        <end position="593"/>
    </location>
</feature>
<dbReference type="RefSeq" id="WP_207182774.1">
    <property type="nucleotide sequence ID" value="NZ_AP024145.1"/>
</dbReference>
<dbReference type="Proteomes" id="UP000663508">
    <property type="component" value="Chromosome"/>
</dbReference>
<dbReference type="EMBL" id="AP024145">
    <property type="protein sequence ID" value="BCM83735.1"/>
    <property type="molecule type" value="Genomic_DNA"/>
</dbReference>
<accession>A0A8H9C6V6</accession>